<comment type="caution">
    <text evidence="9">The sequence shown here is derived from an EMBL/GenBank/DDBJ whole genome shotgun (WGS) entry which is preliminary data.</text>
</comment>
<organism evidence="9 10">
    <name type="scientific">Kangiella spongicola</name>
    <dbReference type="NCBI Taxonomy" id="796379"/>
    <lineage>
        <taxon>Bacteria</taxon>
        <taxon>Pseudomonadati</taxon>
        <taxon>Pseudomonadota</taxon>
        <taxon>Gammaproteobacteria</taxon>
        <taxon>Kangiellales</taxon>
        <taxon>Kangiellaceae</taxon>
        <taxon>Kangiella</taxon>
    </lineage>
</organism>
<dbReference type="Pfam" id="PF00114">
    <property type="entry name" value="Pilin"/>
    <property type="match status" value="1"/>
</dbReference>
<accession>A0A318D6N4</accession>
<dbReference type="GO" id="GO:0015628">
    <property type="term" value="P:protein secretion by the type II secretion system"/>
    <property type="evidence" value="ECO:0007669"/>
    <property type="project" value="InterPro"/>
</dbReference>
<feature type="transmembrane region" description="Helical" evidence="8">
    <location>
        <begin position="12"/>
        <end position="30"/>
    </location>
</feature>
<evidence type="ECO:0000256" key="3">
    <source>
        <dbReference type="ARBA" id="ARBA00022481"/>
    </source>
</evidence>
<keyword evidence="4 8" id="KW-0812">Transmembrane</keyword>
<dbReference type="PANTHER" id="PTHR30093">
    <property type="entry name" value="GENERAL SECRETION PATHWAY PROTEIN G"/>
    <property type="match status" value="1"/>
</dbReference>
<keyword evidence="7" id="KW-0281">Fimbrium</keyword>
<keyword evidence="6 8" id="KW-0472">Membrane</keyword>
<dbReference type="NCBIfam" id="TIGR02532">
    <property type="entry name" value="IV_pilin_GFxxxE"/>
    <property type="match status" value="1"/>
</dbReference>
<dbReference type="AlphaFoldDB" id="A0A318D6N4"/>
<name>A0A318D6N4_9GAMM</name>
<dbReference type="Proteomes" id="UP000247689">
    <property type="component" value="Unassembled WGS sequence"/>
</dbReference>
<dbReference type="GO" id="GO:0043107">
    <property type="term" value="P:type IV pilus-dependent motility"/>
    <property type="evidence" value="ECO:0007669"/>
    <property type="project" value="TreeGrafter"/>
</dbReference>
<reference evidence="9 10" key="1">
    <citation type="submission" date="2018-05" db="EMBL/GenBank/DDBJ databases">
        <title>Kangiella spongicola genome sequence.</title>
        <authorList>
            <person name="Maclea K.S."/>
            <person name="Goen A.E."/>
            <person name="Kelley C."/>
            <person name="Underriner A."/>
            <person name="Silverwood T."/>
            <person name="Trachtenberg A.M."/>
        </authorList>
    </citation>
    <scope>NUCLEOTIDE SEQUENCE [LARGE SCALE GENOMIC DNA]</scope>
    <source>
        <strain evidence="9 10">ATCC BAA-2076</strain>
    </source>
</reference>
<keyword evidence="3" id="KW-0488">Methylation</keyword>
<dbReference type="GO" id="GO:0016020">
    <property type="term" value="C:membrane"/>
    <property type="evidence" value="ECO:0007669"/>
    <property type="project" value="UniProtKB-SubCell"/>
</dbReference>
<evidence type="ECO:0000313" key="9">
    <source>
        <dbReference type="EMBL" id="PXF63555.1"/>
    </source>
</evidence>
<evidence type="ECO:0000256" key="1">
    <source>
        <dbReference type="ARBA" id="ARBA00004167"/>
    </source>
</evidence>
<dbReference type="PRINTS" id="PR00885">
    <property type="entry name" value="BCTERIALGSPH"/>
</dbReference>
<dbReference type="SUPFAM" id="SSF54523">
    <property type="entry name" value="Pili subunits"/>
    <property type="match status" value="1"/>
</dbReference>
<comment type="subcellular location">
    <subcellularLocation>
        <location evidence="1">Membrane</location>
        <topology evidence="1">Single-pass membrane protein</topology>
    </subcellularLocation>
</comment>
<dbReference type="GO" id="GO:0044096">
    <property type="term" value="C:type IV pilus"/>
    <property type="evidence" value="ECO:0007669"/>
    <property type="project" value="TreeGrafter"/>
</dbReference>
<keyword evidence="10" id="KW-1185">Reference proteome</keyword>
<comment type="similarity">
    <text evidence="2 7">Belongs to the N-Me-Phe pilin family.</text>
</comment>
<evidence type="ECO:0000313" key="10">
    <source>
        <dbReference type="Proteomes" id="UP000247689"/>
    </source>
</evidence>
<protein>
    <submittedName>
        <fullName evidence="9">Prepilin-type cleavage/methylation domain-containing protein</fullName>
    </submittedName>
</protein>
<keyword evidence="5 8" id="KW-1133">Transmembrane helix</keyword>
<evidence type="ECO:0000256" key="2">
    <source>
        <dbReference type="ARBA" id="ARBA00005233"/>
    </source>
</evidence>
<dbReference type="Pfam" id="PF07963">
    <property type="entry name" value="N_methyl"/>
    <property type="match status" value="1"/>
</dbReference>
<dbReference type="InterPro" id="IPR012902">
    <property type="entry name" value="N_methyl_site"/>
</dbReference>
<dbReference type="InterPro" id="IPR001082">
    <property type="entry name" value="Pilin"/>
</dbReference>
<evidence type="ECO:0000256" key="7">
    <source>
        <dbReference type="RuleBase" id="RU000389"/>
    </source>
</evidence>
<dbReference type="InterPro" id="IPR045584">
    <property type="entry name" value="Pilin-like"/>
</dbReference>
<evidence type="ECO:0000256" key="8">
    <source>
        <dbReference type="SAM" id="Phobius"/>
    </source>
</evidence>
<evidence type="ECO:0000256" key="5">
    <source>
        <dbReference type="ARBA" id="ARBA00022989"/>
    </source>
</evidence>
<proteinExistence type="inferred from homology"/>
<sequence>MKKQAGFTLIELMIVIAIIGILAAVAIPAYQDYVARSQVAEGMATAGAVKTGLTEYYTAQGSFPPAGQFDVTDGGRYTASATHDAAGQITVTLRGAAPVNTSVQGFSFTLTPNVNANNVIDNWTCATGGAAKYLPAGCQ</sequence>
<dbReference type="GO" id="GO:0015627">
    <property type="term" value="C:type II protein secretion system complex"/>
    <property type="evidence" value="ECO:0007669"/>
    <property type="project" value="InterPro"/>
</dbReference>
<gene>
    <name evidence="9" type="ORF">DL796_07560</name>
</gene>
<evidence type="ECO:0000256" key="4">
    <source>
        <dbReference type="ARBA" id="ARBA00022692"/>
    </source>
</evidence>
<dbReference type="InterPro" id="IPR002416">
    <property type="entry name" value="T2SS_protein-GspH"/>
</dbReference>
<dbReference type="EMBL" id="QICH01000002">
    <property type="protein sequence ID" value="PXF63555.1"/>
    <property type="molecule type" value="Genomic_DNA"/>
</dbReference>
<dbReference type="PROSITE" id="PS00409">
    <property type="entry name" value="PROKAR_NTER_METHYL"/>
    <property type="match status" value="1"/>
</dbReference>
<dbReference type="OrthoDB" id="5918848at2"/>
<evidence type="ECO:0000256" key="6">
    <source>
        <dbReference type="ARBA" id="ARBA00023136"/>
    </source>
</evidence>
<dbReference type="Gene3D" id="3.30.700.10">
    <property type="entry name" value="Glycoprotein, Type 4 Pilin"/>
    <property type="match status" value="1"/>
</dbReference>
<dbReference type="GO" id="GO:0007155">
    <property type="term" value="P:cell adhesion"/>
    <property type="evidence" value="ECO:0007669"/>
    <property type="project" value="InterPro"/>
</dbReference>
<dbReference type="PANTHER" id="PTHR30093:SF34">
    <property type="entry name" value="PREPILIN PEPTIDASE-DEPENDENT PROTEIN D"/>
    <property type="match status" value="1"/>
</dbReference>